<keyword evidence="2" id="KW-1185">Reference proteome</keyword>
<dbReference type="EMBL" id="NBSK02000005">
    <property type="protein sequence ID" value="KAJ0202672.1"/>
    <property type="molecule type" value="Genomic_DNA"/>
</dbReference>
<accession>A0A9R1V945</accession>
<sequence length="92" mass="10580">MITRGYKCPRKNRTYKHFKMVKNYIDEKQESSIDPYNLAIPYPRNVFTDQDFMSHPKTMNGGNILGRRTSCTVSQTMNNSKQATTSSIALIV</sequence>
<evidence type="ECO:0000313" key="1">
    <source>
        <dbReference type="EMBL" id="KAJ0202672.1"/>
    </source>
</evidence>
<comment type="caution">
    <text evidence="1">The sequence shown here is derived from an EMBL/GenBank/DDBJ whole genome shotgun (WGS) entry which is preliminary data.</text>
</comment>
<proteinExistence type="predicted"/>
<name>A0A9R1V945_LACSA</name>
<gene>
    <name evidence="1" type="ORF">LSAT_V11C500253140</name>
</gene>
<evidence type="ECO:0000313" key="2">
    <source>
        <dbReference type="Proteomes" id="UP000235145"/>
    </source>
</evidence>
<dbReference type="Proteomes" id="UP000235145">
    <property type="component" value="Unassembled WGS sequence"/>
</dbReference>
<dbReference type="PANTHER" id="PTHR47770:SF1">
    <property type="entry name" value="PLANT UBX DOMAIN-CONTAINING PROTEIN 11"/>
    <property type="match status" value="1"/>
</dbReference>
<dbReference type="AlphaFoldDB" id="A0A9R1V945"/>
<organism evidence="1 2">
    <name type="scientific">Lactuca sativa</name>
    <name type="common">Garden lettuce</name>
    <dbReference type="NCBI Taxonomy" id="4236"/>
    <lineage>
        <taxon>Eukaryota</taxon>
        <taxon>Viridiplantae</taxon>
        <taxon>Streptophyta</taxon>
        <taxon>Embryophyta</taxon>
        <taxon>Tracheophyta</taxon>
        <taxon>Spermatophyta</taxon>
        <taxon>Magnoliopsida</taxon>
        <taxon>eudicotyledons</taxon>
        <taxon>Gunneridae</taxon>
        <taxon>Pentapetalae</taxon>
        <taxon>asterids</taxon>
        <taxon>campanulids</taxon>
        <taxon>Asterales</taxon>
        <taxon>Asteraceae</taxon>
        <taxon>Cichorioideae</taxon>
        <taxon>Cichorieae</taxon>
        <taxon>Lactucinae</taxon>
        <taxon>Lactuca</taxon>
    </lineage>
</organism>
<dbReference type="PANTHER" id="PTHR47770">
    <property type="entry name" value="PLANT UBX DOMAIN-CONTAINING PROTEIN 11"/>
    <property type="match status" value="1"/>
</dbReference>
<reference evidence="1 2" key="1">
    <citation type="journal article" date="2017" name="Nat. Commun.">
        <title>Genome assembly with in vitro proximity ligation data and whole-genome triplication in lettuce.</title>
        <authorList>
            <person name="Reyes-Chin-Wo S."/>
            <person name="Wang Z."/>
            <person name="Yang X."/>
            <person name="Kozik A."/>
            <person name="Arikit S."/>
            <person name="Song C."/>
            <person name="Xia L."/>
            <person name="Froenicke L."/>
            <person name="Lavelle D.O."/>
            <person name="Truco M.J."/>
            <person name="Xia R."/>
            <person name="Zhu S."/>
            <person name="Xu C."/>
            <person name="Xu H."/>
            <person name="Xu X."/>
            <person name="Cox K."/>
            <person name="Korf I."/>
            <person name="Meyers B.C."/>
            <person name="Michelmore R.W."/>
        </authorList>
    </citation>
    <scope>NUCLEOTIDE SEQUENCE [LARGE SCALE GENOMIC DNA]</scope>
    <source>
        <strain evidence="2">cv. Salinas</strain>
        <tissue evidence="1">Seedlings</tissue>
    </source>
</reference>
<protein>
    <submittedName>
        <fullName evidence="1">Uncharacterized protein</fullName>
    </submittedName>
</protein>